<gene>
    <name evidence="2" type="ORF">GCM10009830_24550</name>
</gene>
<sequence>MSDIVDGNGEIINVSADDTADGQTLYRNGERLVVADEDAFAVFTLRTGASLTDLDEARSVLTMGDLGSVAGLGLVPDIVFSQIDAQQLRVGTFPEAQALATGYLEHFYKSGAEAVERVWHGIDTASTVAADTMAAYTDTDGNVAADVGVLVSEFDSSTGTLTASHLAEIQTRAAEPEAPSSGADGGREDDSPRIL</sequence>
<evidence type="ECO:0000313" key="2">
    <source>
        <dbReference type="EMBL" id="GAA1676875.1"/>
    </source>
</evidence>
<feature type="region of interest" description="Disordered" evidence="1">
    <location>
        <begin position="170"/>
        <end position="195"/>
    </location>
</feature>
<proteinExistence type="predicted"/>
<name>A0ABN2GU33_9ACTN</name>
<dbReference type="Proteomes" id="UP001499851">
    <property type="component" value="Unassembled WGS sequence"/>
</dbReference>
<accession>A0ABN2GU33</accession>
<reference evidence="2 3" key="1">
    <citation type="journal article" date="2019" name="Int. J. Syst. Evol. Microbiol.">
        <title>The Global Catalogue of Microorganisms (GCM) 10K type strain sequencing project: providing services to taxonomists for standard genome sequencing and annotation.</title>
        <authorList>
            <consortium name="The Broad Institute Genomics Platform"/>
            <consortium name="The Broad Institute Genome Sequencing Center for Infectious Disease"/>
            <person name="Wu L."/>
            <person name="Ma J."/>
        </authorList>
    </citation>
    <scope>NUCLEOTIDE SEQUENCE [LARGE SCALE GENOMIC DNA]</scope>
    <source>
        <strain evidence="2 3">JCM 16001</strain>
    </source>
</reference>
<dbReference type="RefSeq" id="WP_344486591.1">
    <property type="nucleotide sequence ID" value="NZ_BAAAQF010000007.1"/>
</dbReference>
<evidence type="ECO:0000313" key="3">
    <source>
        <dbReference type="Proteomes" id="UP001499851"/>
    </source>
</evidence>
<dbReference type="EMBL" id="BAAAQF010000007">
    <property type="protein sequence ID" value="GAA1676875.1"/>
    <property type="molecule type" value="Genomic_DNA"/>
</dbReference>
<evidence type="ECO:0000256" key="1">
    <source>
        <dbReference type="SAM" id="MobiDB-lite"/>
    </source>
</evidence>
<comment type="caution">
    <text evidence="2">The sequence shown here is derived from an EMBL/GenBank/DDBJ whole genome shotgun (WGS) entry which is preliminary data.</text>
</comment>
<protein>
    <submittedName>
        <fullName evidence="2">Uncharacterized protein</fullName>
    </submittedName>
</protein>
<feature type="compositionally biased region" description="Basic and acidic residues" evidence="1">
    <location>
        <begin position="185"/>
        <end position="195"/>
    </location>
</feature>
<keyword evidence="3" id="KW-1185">Reference proteome</keyword>
<organism evidence="2 3">
    <name type="scientific">Glycomyces endophyticus</name>
    <dbReference type="NCBI Taxonomy" id="480996"/>
    <lineage>
        <taxon>Bacteria</taxon>
        <taxon>Bacillati</taxon>
        <taxon>Actinomycetota</taxon>
        <taxon>Actinomycetes</taxon>
        <taxon>Glycomycetales</taxon>
        <taxon>Glycomycetaceae</taxon>
        <taxon>Glycomyces</taxon>
    </lineage>
</organism>